<keyword evidence="3" id="KW-0689">Ribosomal protein</keyword>
<name>A0AA35VAD5_9PROT</name>
<comment type="caution">
    <text evidence="3">The sequence shown here is derived from an EMBL/GenBank/DDBJ whole genome shotgun (WGS) entry which is preliminary data.</text>
</comment>
<organism evidence="3 4">
    <name type="scientific">Brytella acorum</name>
    <dbReference type="NCBI Taxonomy" id="2959299"/>
    <lineage>
        <taxon>Bacteria</taxon>
        <taxon>Pseudomonadati</taxon>
        <taxon>Pseudomonadota</taxon>
        <taxon>Alphaproteobacteria</taxon>
        <taxon>Acetobacterales</taxon>
        <taxon>Acetobacteraceae</taxon>
        <taxon>Brytella</taxon>
    </lineage>
</organism>
<proteinExistence type="predicted"/>
<sequence length="229" mass="24615">MKSGAGVFIASQTTLGHAALVPEIALYLASEITPIWQATEDHLASAGIEPPFWAFPWPGSQILARHILDHPETVRGRTVLDFACGNGLAGIAAMKAGARHVMACDIDPMALDAVRLNAALNDVTIETWQGDMVGQQPACDLLICGDVCYNQTMAAHILPWLRQCASRHEVWLADPGRSYAPQGDFDVIARCDVPTSLELEDRSVRQTVLCRLHATSSGAPAPIVRKGAL</sequence>
<dbReference type="PANTHER" id="PTHR43648">
    <property type="entry name" value="ELECTRON TRANSFER FLAVOPROTEIN BETA SUBUNIT LYSINE METHYLTRANSFERASE"/>
    <property type="match status" value="1"/>
</dbReference>
<dbReference type="InterPro" id="IPR050078">
    <property type="entry name" value="Ribosomal_L11_MeTrfase_PrmA"/>
</dbReference>
<evidence type="ECO:0000313" key="3">
    <source>
        <dbReference type="EMBL" id="CAI9120672.1"/>
    </source>
</evidence>
<keyword evidence="2" id="KW-0808">Transferase</keyword>
<evidence type="ECO:0000313" key="4">
    <source>
        <dbReference type="Proteomes" id="UP001176960"/>
    </source>
</evidence>
<dbReference type="RefSeq" id="WP_289841348.1">
    <property type="nucleotide sequence ID" value="NZ_CATKSH010000007.1"/>
</dbReference>
<dbReference type="Proteomes" id="UP001176960">
    <property type="component" value="Unassembled WGS sequence"/>
</dbReference>
<reference evidence="3" key="1">
    <citation type="submission" date="2023-03" db="EMBL/GenBank/DDBJ databases">
        <authorList>
            <person name="Cleenwerck I."/>
        </authorList>
    </citation>
    <scope>NUCLEOTIDE SEQUENCE</scope>
    <source>
        <strain evidence="3">LMG 32879</strain>
    </source>
</reference>
<dbReference type="PANTHER" id="PTHR43648:SF1">
    <property type="entry name" value="ELECTRON TRANSFER FLAVOPROTEIN BETA SUBUNIT LYSINE METHYLTRANSFERASE"/>
    <property type="match status" value="1"/>
</dbReference>
<accession>A0AA35VAD5</accession>
<dbReference type="GO" id="GO:0032259">
    <property type="term" value="P:methylation"/>
    <property type="evidence" value="ECO:0007669"/>
    <property type="project" value="UniProtKB-KW"/>
</dbReference>
<gene>
    <name evidence="3" type="ORF">LMG32879_001510</name>
</gene>
<dbReference type="EMBL" id="CATKSH010000007">
    <property type="protein sequence ID" value="CAI9120672.1"/>
    <property type="molecule type" value="Genomic_DNA"/>
</dbReference>
<dbReference type="SUPFAM" id="SSF53335">
    <property type="entry name" value="S-adenosyl-L-methionine-dependent methyltransferases"/>
    <property type="match status" value="1"/>
</dbReference>
<dbReference type="AlphaFoldDB" id="A0AA35VAD5"/>
<keyword evidence="4" id="KW-1185">Reference proteome</keyword>
<dbReference type="GO" id="GO:0005840">
    <property type="term" value="C:ribosome"/>
    <property type="evidence" value="ECO:0007669"/>
    <property type="project" value="UniProtKB-KW"/>
</dbReference>
<dbReference type="Gene3D" id="3.40.50.150">
    <property type="entry name" value="Vaccinia Virus protein VP39"/>
    <property type="match status" value="1"/>
</dbReference>
<keyword evidence="1 3" id="KW-0489">Methyltransferase</keyword>
<dbReference type="CDD" id="cd02440">
    <property type="entry name" value="AdoMet_MTases"/>
    <property type="match status" value="1"/>
</dbReference>
<protein>
    <submittedName>
        <fullName evidence="3">50S ribosomal protein L11 methyltransferase</fullName>
    </submittedName>
</protein>
<dbReference type="Pfam" id="PF06325">
    <property type="entry name" value="PrmA"/>
    <property type="match status" value="1"/>
</dbReference>
<evidence type="ECO:0000256" key="2">
    <source>
        <dbReference type="ARBA" id="ARBA00022679"/>
    </source>
</evidence>
<evidence type="ECO:0000256" key="1">
    <source>
        <dbReference type="ARBA" id="ARBA00022603"/>
    </source>
</evidence>
<keyword evidence="3" id="KW-0687">Ribonucleoprotein</keyword>
<dbReference type="InterPro" id="IPR029063">
    <property type="entry name" value="SAM-dependent_MTases_sf"/>
</dbReference>
<dbReference type="GO" id="GO:0016279">
    <property type="term" value="F:protein-lysine N-methyltransferase activity"/>
    <property type="evidence" value="ECO:0007669"/>
    <property type="project" value="TreeGrafter"/>
</dbReference>